<dbReference type="InterPro" id="IPR003439">
    <property type="entry name" value="ABC_transporter-like_ATP-bd"/>
</dbReference>
<dbReference type="Gene3D" id="3.40.50.300">
    <property type="entry name" value="P-loop containing nucleotide triphosphate hydrolases"/>
    <property type="match status" value="1"/>
</dbReference>
<accession>A0ABU6JBS1</accession>
<dbReference type="SUPFAM" id="SSF90123">
    <property type="entry name" value="ABC transporter transmembrane region"/>
    <property type="match status" value="1"/>
</dbReference>
<evidence type="ECO:0000259" key="9">
    <source>
        <dbReference type="PROSITE" id="PS50893"/>
    </source>
</evidence>
<dbReference type="PROSITE" id="PS50929">
    <property type="entry name" value="ABC_TM1F"/>
    <property type="match status" value="1"/>
</dbReference>
<keyword evidence="12" id="KW-1185">Reference proteome</keyword>
<evidence type="ECO:0000256" key="7">
    <source>
        <dbReference type="ARBA" id="ARBA00023136"/>
    </source>
</evidence>
<evidence type="ECO:0000256" key="5">
    <source>
        <dbReference type="ARBA" id="ARBA00022840"/>
    </source>
</evidence>
<evidence type="ECO:0000313" key="11">
    <source>
        <dbReference type="EMBL" id="MEC4720702.1"/>
    </source>
</evidence>
<feature type="domain" description="ABC transmembrane type-1" evidence="10">
    <location>
        <begin position="18"/>
        <end position="291"/>
    </location>
</feature>
<evidence type="ECO:0000313" key="12">
    <source>
        <dbReference type="Proteomes" id="UP001352263"/>
    </source>
</evidence>
<feature type="transmembrane region" description="Helical" evidence="8">
    <location>
        <begin position="20"/>
        <end position="40"/>
    </location>
</feature>
<evidence type="ECO:0000256" key="2">
    <source>
        <dbReference type="ARBA" id="ARBA00022475"/>
    </source>
</evidence>
<feature type="transmembrane region" description="Helical" evidence="8">
    <location>
        <begin position="148"/>
        <end position="166"/>
    </location>
</feature>
<sequence length="549" mass="60006">MRLTELLFQDTRTSIKRLGLMAVIAGGASAGILAIVNAAAQVAGDSSGHAQYVAFFGIALIAYVFSQRYVLTVTTDEVERIVDGRRRGLIRKLAACELQGVEKIGHGVIFTAINSDAQTISQTAGSLILGVQALILMFWTAIYLATLSLPTLALVAVVLLIASRIYNRKIERARTELRRAHHEVTALHEVVEGLLGGFKEVKLSSRRASELLQDAMLVSERTALYRSLAQRALAANFIFSQVAIFVLLGTLVFVLPVISTTFADTTVKALAAVLFLIGPISGIISSVPQITVANAAAENLLRLEQLLDEHVEAGRRTPDGEIAAPGDMQTSSDFKVIELRQLRFSRGQGSERFSVGPIDLTIREGETIFITGGNGSGKTTFVKMLTGLYPADSGEILIDGMVVGKLDMQRYRDMFGAVFSDFHLFSKLYGVDDVDQARGAGLIDEMEIENKVVLEGRRFSTVDLSTGQRKRLALVAVQLEERPIIILDEWAADQDPHFRAKFYETLLPSLKAAGATVIAITHDDKYFHHADRRLHMADGRITEMSMETA</sequence>
<dbReference type="PANTHER" id="PTHR24221:SF654">
    <property type="entry name" value="ATP-BINDING CASSETTE SUB-FAMILY B MEMBER 6"/>
    <property type="match status" value="1"/>
</dbReference>
<proteinExistence type="predicted"/>
<keyword evidence="2" id="KW-1003">Cell membrane</keyword>
<keyword evidence="6 8" id="KW-1133">Transmembrane helix</keyword>
<keyword evidence="3 8" id="KW-0812">Transmembrane</keyword>
<dbReference type="SMART" id="SM00382">
    <property type="entry name" value="AAA"/>
    <property type="match status" value="1"/>
</dbReference>
<evidence type="ECO:0000256" key="6">
    <source>
        <dbReference type="ARBA" id="ARBA00022989"/>
    </source>
</evidence>
<feature type="transmembrane region" description="Helical" evidence="8">
    <location>
        <begin position="124"/>
        <end position="142"/>
    </location>
</feature>
<evidence type="ECO:0000256" key="8">
    <source>
        <dbReference type="SAM" id="Phobius"/>
    </source>
</evidence>
<dbReference type="InterPro" id="IPR039421">
    <property type="entry name" value="Type_1_exporter"/>
</dbReference>
<dbReference type="NCBIfam" id="TIGR01194">
    <property type="entry name" value="cyc_pep_trnsptr"/>
    <property type="match status" value="1"/>
</dbReference>
<keyword evidence="4" id="KW-0547">Nucleotide-binding</keyword>
<comment type="subcellular location">
    <subcellularLocation>
        <location evidence="1">Cell membrane</location>
        <topology evidence="1">Multi-pass membrane protein</topology>
    </subcellularLocation>
</comment>
<dbReference type="InterPro" id="IPR005898">
    <property type="entry name" value="Cyc_pep_transpt_SyrD/YojI"/>
</dbReference>
<comment type="caution">
    <text evidence="11">The sequence shown here is derived from an EMBL/GenBank/DDBJ whole genome shotgun (WGS) entry which is preliminary data.</text>
</comment>
<feature type="transmembrane region" description="Helical" evidence="8">
    <location>
        <begin position="52"/>
        <end position="71"/>
    </location>
</feature>
<reference evidence="11 12" key="1">
    <citation type="submission" date="2023-10" db="EMBL/GenBank/DDBJ databases">
        <title>Noviherbaspirillum sp. CPCC 100848 genome assembly.</title>
        <authorList>
            <person name="Li X.Y."/>
            <person name="Fang X.M."/>
        </authorList>
    </citation>
    <scope>NUCLEOTIDE SEQUENCE [LARGE SCALE GENOMIC DNA]</scope>
    <source>
        <strain evidence="11 12">CPCC 100848</strain>
    </source>
</reference>
<dbReference type="Pfam" id="PF00005">
    <property type="entry name" value="ABC_tran"/>
    <property type="match status" value="1"/>
</dbReference>
<evidence type="ECO:0000256" key="1">
    <source>
        <dbReference type="ARBA" id="ARBA00004651"/>
    </source>
</evidence>
<dbReference type="InterPro" id="IPR003593">
    <property type="entry name" value="AAA+_ATPase"/>
</dbReference>
<dbReference type="PANTHER" id="PTHR24221">
    <property type="entry name" value="ATP-BINDING CASSETTE SUB-FAMILY B"/>
    <property type="match status" value="1"/>
</dbReference>
<dbReference type="InterPro" id="IPR011527">
    <property type="entry name" value="ABC1_TM_dom"/>
</dbReference>
<dbReference type="SUPFAM" id="SSF52540">
    <property type="entry name" value="P-loop containing nucleoside triphosphate hydrolases"/>
    <property type="match status" value="1"/>
</dbReference>
<feature type="transmembrane region" description="Helical" evidence="8">
    <location>
        <begin position="270"/>
        <end position="292"/>
    </location>
</feature>
<dbReference type="CDD" id="cd03228">
    <property type="entry name" value="ABCC_MRP_Like"/>
    <property type="match status" value="1"/>
</dbReference>
<dbReference type="PROSITE" id="PS50893">
    <property type="entry name" value="ABC_TRANSPORTER_2"/>
    <property type="match status" value="1"/>
</dbReference>
<dbReference type="InterPro" id="IPR027417">
    <property type="entry name" value="P-loop_NTPase"/>
</dbReference>
<evidence type="ECO:0000259" key="10">
    <source>
        <dbReference type="PROSITE" id="PS50929"/>
    </source>
</evidence>
<protein>
    <submittedName>
        <fullName evidence="11">Cyclic peptide export ABC transporter</fullName>
    </submittedName>
</protein>
<evidence type="ECO:0000256" key="3">
    <source>
        <dbReference type="ARBA" id="ARBA00022692"/>
    </source>
</evidence>
<dbReference type="EMBL" id="JAWIIV010000013">
    <property type="protein sequence ID" value="MEC4720702.1"/>
    <property type="molecule type" value="Genomic_DNA"/>
</dbReference>
<dbReference type="RefSeq" id="WP_326507418.1">
    <property type="nucleotide sequence ID" value="NZ_JAWIIV010000013.1"/>
</dbReference>
<keyword evidence="5" id="KW-0067">ATP-binding</keyword>
<organism evidence="11 12">
    <name type="scientific">Noviherbaspirillum album</name>
    <dbReference type="NCBI Taxonomy" id="3080276"/>
    <lineage>
        <taxon>Bacteria</taxon>
        <taxon>Pseudomonadati</taxon>
        <taxon>Pseudomonadota</taxon>
        <taxon>Betaproteobacteria</taxon>
        <taxon>Burkholderiales</taxon>
        <taxon>Oxalobacteraceae</taxon>
        <taxon>Noviherbaspirillum</taxon>
    </lineage>
</organism>
<dbReference type="InterPro" id="IPR036640">
    <property type="entry name" value="ABC1_TM_sf"/>
</dbReference>
<dbReference type="Gene3D" id="1.20.1560.10">
    <property type="entry name" value="ABC transporter type 1, transmembrane domain"/>
    <property type="match status" value="1"/>
</dbReference>
<evidence type="ECO:0000256" key="4">
    <source>
        <dbReference type="ARBA" id="ARBA00022741"/>
    </source>
</evidence>
<feature type="domain" description="ABC transporter" evidence="9">
    <location>
        <begin position="337"/>
        <end position="549"/>
    </location>
</feature>
<gene>
    <name evidence="11" type="ORF">RY831_16180</name>
</gene>
<feature type="transmembrane region" description="Helical" evidence="8">
    <location>
        <begin position="233"/>
        <end position="258"/>
    </location>
</feature>
<keyword evidence="7 8" id="KW-0472">Membrane</keyword>
<name>A0ABU6JBS1_9BURK</name>
<dbReference type="Proteomes" id="UP001352263">
    <property type="component" value="Unassembled WGS sequence"/>
</dbReference>